<dbReference type="GO" id="GO:0051539">
    <property type="term" value="F:4 iron, 4 sulfur cluster binding"/>
    <property type="evidence" value="ECO:0007669"/>
    <property type="project" value="UniProtKB-KW"/>
</dbReference>
<dbReference type="GO" id="GO:0016491">
    <property type="term" value="F:oxidoreductase activity"/>
    <property type="evidence" value="ECO:0007669"/>
    <property type="project" value="UniProtKB-KW"/>
</dbReference>
<proteinExistence type="predicted"/>
<dbReference type="SUPFAM" id="SSF51971">
    <property type="entry name" value="Nucleotide-binding domain"/>
    <property type="match status" value="1"/>
</dbReference>
<keyword evidence="1" id="KW-0004">4Fe-4S</keyword>
<keyword evidence="5" id="KW-0411">Iron-sulfur</keyword>
<protein>
    <submittedName>
        <fullName evidence="6">Heterodisulfide reductase, subunit A</fullName>
    </submittedName>
</protein>
<dbReference type="PANTHER" id="PTHR43498">
    <property type="entry name" value="FERREDOXIN:COB-COM HETERODISULFIDE REDUCTASE SUBUNIT A"/>
    <property type="match status" value="1"/>
</dbReference>
<evidence type="ECO:0000256" key="1">
    <source>
        <dbReference type="ARBA" id="ARBA00022485"/>
    </source>
</evidence>
<sequence>MTDVVATNQTILVVGGGISGMTAALEAAECGKDVILIEKNPSLGGRVSQLYKYFPKMCHPTCGMEINLRRIKANRHVRVITMAEVADVTGNSGNYTVNIKLSPRYVNENCTACGACRDAVEAEFDDGNHIMQ</sequence>
<reference evidence="6 7" key="1">
    <citation type="submission" date="2016-05" db="EMBL/GenBank/DDBJ databases">
        <title>Single-cell genome of chain-forming Candidatus Thiomargarita nelsonii and comparison to other large sulfur-oxidizing bacteria.</title>
        <authorList>
            <person name="Winkel M."/>
            <person name="Salman V."/>
            <person name="Woyke T."/>
            <person name="Schulz-Vogt H."/>
            <person name="Richter M."/>
            <person name="Flood B."/>
            <person name="Bailey J."/>
            <person name="Amann R."/>
            <person name="Mussmann M."/>
        </authorList>
    </citation>
    <scope>NUCLEOTIDE SEQUENCE [LARGE SCALE GENOMIC DNA]</scope>
    <source>
        <strain evidence="6 7">THI036</strain>
    </source>
</reference>
<evidence type="ECO:0000256" key="2">
    <source>
        <dbReference type="ARBA" id="ARBA00022723"/>
    </source>
</evidence>
<dbReference type="AlphaFoldDB" id="A0A176S625"/>
<keyword evidence="3" id="KW-0560">Oxidoreductase</keyword>
<keyword evidence="2" id="KW-0479">Metal-binding</keyword>
<feature type="non-terminal residue" evidence="6">
    <location>
        <position position="132"/>
    </location>
</feature>
<evidence type="ECO:0000256" key="4">
    <source>
        <dbReference type="ARBA" id="ARBA00023004"/>
    </source>
</evidence>
<evidence type="ECO:0000256" key="3">
    <source>
        <dbReference type="ARBA" id="ARBA00023002"/>
    </source>
</evidence>
<name>A0A176S625_9GAMM</name>
<keyword evidence="4" id="KW-0408">Iron</keyword>
<dbReference type="EMBL" id="LUTY01000414">
    <property type="protein sequence ID" value="OAD23346.1"/>
    <property type="molecule type" value="Genomic_DNA"/>
</dbReference>
<dbReference type="PANTHER" id="PTHR43498:SF1">
    <property type="entry name" value="COB--COM HETERODISULFIDE REDUCTASE IRON-SULFUR SUBUNIT A"/>
    <property type="match status" value="1"/>
</dbReference>
<dbReference type="InterPro" id="IPR039650">
    <property type="entry name" value="HdrA-like"/>
</dbReference>
<evidence type="ECO:0000256" key="5">
    <source>
        <dbReference type="ARBA" id="ARBA00023014"/>
    </source>
</evidence>
<keyword evidence="7" id="KW-1185">Reference proteome</keyword>
<dbReference type="Proteomes" id="UP000076962">
    <property type="component" value="Unassembled WGS sequence"/>
</dbReference>
<accession>A0A176S625</accession>
<dbReference type="Pfam" id="PF12831">
    <property type="entry name" value="FAD_oxidored"/>
    <property type="match status" value="1"/>
</dbReference>
<evidence type="ECO:0000313" key="7">
    <source>
        <dbReference type="Proteomes" id="UP000076962"/>
    </source>
</evidence>
<dbReference type="InterPro" id="IPR036188">
    <property type="entry name" value="FAD/NAD-bd_sf"/>
</dbReference>
<gene>
    <name evidence="6" type="primary">hdrA</name>
    <name evidence="6" type="ORF">THIOM_000826</name>
</gene>
<comment type="caution">
    <text evidence="6">The sequence shown here is derived from an EMBL/GenBank/DDBJ whole genome shotgun (WGS) entry which is preliminary data.</text>
</comment>
<dbReference type="GO" id="GO:0046872">
    <property type="term" value="F:metal ion binding"/>
    <property type="evidence" value="ECO:0007669"/>
    <property type="project" value="UniProtKB-KW"/>
</dbReference>
<organism evidence="6 7">
    <name type="scientific">Candidatus Thiomargarita nelsonii</name>
    <dbReference type="NCBI Taxonomy" id="1003181"/>
    <lineage>
        <taxon>Bacteria</taxon>
        <taxon>Pseudomonadati</taxon>
        <taxon>Pseudomonadota</taxon>
        <taxon>Gammaproteobacteria</taxon>
        <taxon>Thiotrichales</taxon>
        <taxon>Thiotrichaceae</taxon>
        <taxon>Thiomargarita</taxon>
    </lineage>
</organism>
<dbReference type="Gene3D" id="3.50.50.60">
    <property type="entry name" value="FAD/NAD(P)-binding domain"/>
    <property type="match status" value="1"/>
</dbReference>
<evidence type="ECO:0000313" key="6">
    <source>
        <dbReference type="EMBL" id="OAD23346.1"/>
    </source>
</evidence>